<feature type="domain" description="DUF302" evidence="1">
    <location>
        <begin position="99"/>
        <end position="144"/>
    </location>
</feature>
<dbReference type="EMBL" id="FPHY01000147">
    <property type="protein sequence ID" value="SFV87071.1"/>
    <property type="molecule type" value="Genomic_DNA"/>
</dbReference>
<dbReference type="Pfam" id="PF03625">
    <property type="entry name" value="DUF302"/>
    <property type="match status" value="1"/>
</dbReference>
<gene>
    <name evidence="2" type="ORF">MNB_SUP05-SYMBIONT-4-506</name>
</gene>
<dbReference type="InterPro" id="IPR035923">
    <property type="entry name" value="TT1751-like_sf"/>
</dbReference>
<dbReference type="InterPro" id="IPR005180">
    <property type="entry name" value="DUF302"/>
</dbReference>
<name>A0A1W1DZR9_9ZZZZ</name>
<dbReference type="AlphaFoldDB" id="A0A1W1DZR9"/>
<proteinExistence type="predicted"/>
<protein>
    <recommendedName>
        <fullName evidence="1">DUF302 domain-containing protein</fullName>
    </recommendedName>
</protein>
<dbReference type="Gene3D" id="3.30.310.70">
    <property type="entry name" value="TT1751-like domain"/>
    <property type="match status" value="1"/>
</dbReference>
<evidence type="ECO:0000259" key="1">
    <source>
        <dbReference type="Pfam" id="PF03625"/>
    </source>
</evidence>
<sequence length="177" mass="19859">MIKRTLNLIGLLLLLTKPTLASIYVEQITEDDFFDVKENIILAIQGQGLVIAHHSDVSTMLHRTATDLMQNAFNTVRNMMPMNITRYKRLTKMTYKHGVVIEFCSASISAETTQADPNNILFCPFSIAIFQLSDEPNQVHVSYLHLSQFADAKNTASVQALTKVENMLAEIVTEALE</sequence>
<evidence type="ECO:0000313" key="2">
    <source>
        <dbReference type="EMBL" id="SFV87071.1"/>
    </source>
</evidence>
<organism evidence="2">
    <name type="scientific">hydrothermal vent metagenome</name>
    <dbReference type="NCBI Taxonomy" id="652676"/>
    <lineage>
        <taxon>unclassified sequences</taxon>
        <taxon>metagenomes</taxon>
        <taxon>ecological metagenomes</taxon>
    </lineage>
</organism>
<accession>A0A1W1DZR9</accession>
<dbReference type="SUPFAM" id="SSF103247">
    <property type="entry name" value="TT1751-like"/>
    <property type="match status" value="1"/>
</dbReference>
<reference evidence="2" key="1">
    <citation type="submission" date="2016-10" db="EMBL/GenBank/DDBJ databases">
        <authorList>
            <person name="de Groot N.N."/>
        </authorList>
    </citation>
    <scope>NUCLEOTIDE SEQUENCE</scope>
</reference>